<dbReference type="GO" id="GO:0015026">
    <property type="term" value="F:coreceptor activity"/>
    <property type="evidence" value="ECO:0007669"/>
    <property type="project" value="Ensembl"/>
</dbReference>
<dbReference type="GeneID" id="105552945"/>
<evidence type="ECO:0000256" key="7">
    <source>
        <dbReference type="ARBA" id="ARBA00022989"/>
    </source>
</evidence>
<evidence type="ECO:0000313" key="17">
    <source>
        <dbReference type="Ensembl" id="ENSMLEP00000027240.1"/>
    </source>
</evidence>
<dbReference type="AlphaFoldDB" id="A0A2K5ZHK2"/>
<dbReference type="FunFam" id="1.10.150.510:FF:000003">
    <property type="entry name" value="Receptor activity-modifying protein 2"/>
    <property type="match status" value="1"/>
</dbReference>
<comment type="similarity">
    <text evidence="2">Belongs to the RAMP family.</text>
</comment>
<evidence type="ECO:0000256" key="1">
    <source>
        <dbReference type="ARBA" id="ARBA00004251"/>
    </source>
</evidence>
<evidence type="ECO:0000256" key="6">
    <source>
        <dbReference type="ARBA" id="ARBA00022729"/>
    </source>
</evidence>
<dbReference type="KEGG" id="mleu:105552945"/>
<reference evidence="17" key="2">
    <citation type="submission" date="2025-09" db="UniProtKB">
        <authorList>
            <consortium name="Ensembl"/>
        </authorList>
    </citation>
    <scope>IDENTIFICATION</scope>
</reference>
<evidence type="ECO:0000256" key="3">
    <source>
        <dbReference type="ARBA" id="ARBA00022448"/>
    </source>
</evidence>
<name>A0A2K5ZHK2_MANLE</name>
<comment type="function">
    <text evidence="12">Accessory protein that interacts with and modulates the function of G-protein coupled receptors including calcitonin gene-related peptide type 1 receptor (CALCRL) and calcitonin receptor (CALCR). Required for the transport of CALCRL to the plasma membrane. Together with CALCRL, form a receptor complex for adrenomedullin/ADM. Together with CALCR, act as a receptor complex for calcitonin/CT/CALC. Together with CALCR, also act as a receptor complex for amylin/IAPP.</text>
</comment>
<dbReference type="CTD" id="10266"/>
<evidence type="ECO:0000256" key="15">
    <source>
        <dbReference type="SAM" id="MobiDB-lite"/>
    </source>
</evidence>
<accession>A0A2K5ZHK2</accession>
<dbReference type="Pfam" id="PF04901">
    <property type="entry name" value="RAMP"/>
    <property type="match status" value="1"/>
</dbReference>
<evidence type="ECO:0000256" key="13">
    <source>
        <dbReference type="ARBA" id="ARBA00062527"/>
    </source>
</evidence>
<keyword evidence="3" id="KW-0813">Transport</keyword>
<organism evidence="17 18">
    <name type="scientific">Mandrillus leucophaeus</name>
    <name type="common">Drill</name>
    <name type="synonym">Papio leucophaeus</name>
    <dbReference type="NCBI Taxonomy" id="9568"/>
    <lineage>
        <taxon>Eukaryota</taxon>
        <taxon>Metazoa</taxon>
        <taxon>Chordata</taxon>
        <taxon>Craniata</taxon>
        <taxon>Vertebrata</taxon>
        <taxon>Euteleostomi</taxon>
        <taxon>Mammalia</taxon>
        <taxon>Eutheria</taxon>
        <taxon>Euarchontoglires</taxon>
        <taxon>Primates</taxon>
        <taxon>Haplorrhini</taxon>
        <taxon>Catarrhini</taxon>
        <taxon>Cercopithecidae</taxon>
        <taxon>Cercopithecinae</taxon>
        <taxon>Mandrillus</taxon>
    </lineage>
</organism>
<dbReference type="GO" id="GO:0006816">
    <property type="term" value="P:calcium ion transport"/>
    <property type="evidence" value="ECO:0007669"/>
    <property type="project" value="Ensembl"/>
</dbReference>
<evidence type="ECO:0000256" key="14">
    <source>
        <dbReference type="ARBA" id="ARBA00070808"/>
    </source>
</evidence>
<keyword evidence="18" id="KW-1185">Reference proteome</keyword>
<dbReference type="InterPro" id="IPR038126">
    <property type="entry name" value="RAMP_sf"/>
</dbReference>
<dbReference type="RefSeq" id="XP_011854168.1">
    <property type="nucleotide sequence ID" value="XM_011998778.1"/>
</dbReference>
<keyword evidence="11" id="KW-0325">Glycoprotein</keyword>
<dbReference type="GO" id="GO:0070830">
    <property type="term" value="P:bicellular tight junction assembly"/>
    <property type="evidence" value="ECO:0007669"/>
    <property type="project" value="Ensembl"/>
</dbReference>
<dbReference type="GO" id="GO:0001525">
    <property type="term" value="P:angiogenesis"/>
    <property type="evidence" value="ECO:0007669"/>
    <property type="project" value="Ensembl"/>
</dbReference>
<evidence type="ECO:0000256" key="5">
    <source>
        <dbReference type="ARBA" id="ARBA00022692"/>
    </source>
</evidence>
<evidence type="ECO:0000256" key="8">
    <source>
        <dbReference type="ARBA" id="ARBA00023136"/>
    </source>
</evidence>
<dbReference type="GO" id="GO:1990410">
    <property type="term" value="P:adrenomedullin receptor signaling pathway"/>
    <property type="evidence" value="ECO:0007669"/>
    <property type="project" value="Ensembl"/>
</dbReference>
<keyword evidence="8 16" id="KW-0472">Membrane</keyword>
<evidence type="ECO:0000256" key="16">
    <source>
        <dbReference type="SAM" id="Phobius"/>
    </source>
</evidence>
<dbReference type="GO" id="GO:0007189">
    <property type="term" value="P:adenylate cyclase-activating G protein-coupled receptor signaling pathway"/>
    <property type="evidence" value="ECO:0007669"/>
    <property type="project" value="Ensembl"/>
</dbReference>
<dbReference type="GO" id="GO:0031623">
    <property type="term" value="P:receptor internalization"/>
    <property type="evidence" value="ECO:0007669"/>
    <property type="project" value="Ensembl"/>
</dbReference>
<feature type="transmembrane region" description="Helical" evidence="16">
    <location>
        <begin position="186"/>
        <end position="207"/>
    </location>
</feature>
<gene>
    <name evidence="17" type="primary">RAMP2</name>
</gene>
<dbReference type="GO" id="GO:1903143">
    <property type="term" value="C:adrenomedullin receptor complex"/>
    <property type="evidence" value="ECO:0007669"/>
    <property type="project" value="Ensembl"/>
</dbReference>
<dbReference type="GO" id="GO:0008277">
    <property type="term" value="P:regulation of G protein-coupled receptor signaling pathway"/>
    <property type="evidence" value="ECO:0007669"/>
    <property type="project" value="InterPro"/>
</dbReference>
<dbReference type="GO" id="GO:0009986">
    <property type="term" value="C:cell surface"/>
    <property type="evidence" value="ECO:0007669"/>
    <property type="project" value="Ensembl"/>
</dbReference>
<dbReference type="GO" id="GO:2000352">
    <property type="term" value="P:negative regulation of endothelial cell apoptotic process"/>
    <property type="evidence" value="ECO:0007669"/>
    <property type="project" value="Ensembl"/>
</dbReference>
<dbReference type="GO" id="GO:0150060">
    <property type="term" value="P:amylin receptor 2 signaling pathway"/>
    <property type="evidence" value="ECO:0007669"/>
    <property type="project" value="Ensembl"/>
</dbReference>
<dbReference type="Proteomes" id="UP000233140">
    <property type="component" value="Unassembled WGS sequence"/>
</dbReference>
<evidence type="ECO:0000256" key="12">
    <source>
        <dbReference type="ARBA" id="ARBA00056007"/>
    </source>
</evidence>
<dbReference type="GO" id="GO:0043116">
    <property type="term" value="P:negative regulation of vascular permeability"/>
    <property type="evidence" value="ECO:0007669"/>
    <property type="project" value="Ensembl"/>
</dbReference>
<comment type="subcellular location">
    <subcellularLocation>
        <location evidence="1">Cell membrane</location>
        <topology evidence="1">Single-pass type I membrane protein</topology>
    </subcellularLocation>
</comment>
<dbReference type="GeneTree" id="ENSGT00940000160264"/>
<evidence type="ECO:0000256" key="4">
    <source>
        <dbReference type="ARBA" id="ARBA00022475"/>
    </source>
</evidence>
<reference evidence="17" key="1">
    <citation type="submission" date="2025-08" db="UniProtKB">
        <authorList>
            <consortium name="Ensembl"/>
        </authorList>
    </citation>
    <scope>IDENTIFICATION</scope>
</reference>
<proteinExistence type="inferred from homology"/>
<dbReference type="GO" id="GO:0072659">
    <property type="term" value="P:protein localization to plasma membrane"/>
    <property type="evidence" value="ECO:0007669"/>
    <property type="project" value="Ensembl"/>
</dbReference>
<dbReference type="GO" id="GO:0032870">
    <property type="term" value="P:cellular response to hormone stimulus"/>
    <property type="evidence" value="ECO:0007669"/>
    <property type="project" value="TreeGrafter"/>
</dbReference>
<evidence type="ECO:0000256" key="11">
    <source>
        <dbReference type="ARBA" id="ARBA00023180"/>
    </source>
</evidence>
<protein>
    <recommendedName>
        <fullName evidence="14">Receptor activity-modifying protein 2</fullName>
    </recommendedName>
</protein>
<dbReference type="InterPro" id="IPR006985">
    <property type="entry name" value="RAMP"/>
</dbReference>
<dbReference type="STRING" id="9568.ENSMLEP00000027240"/>
<dbReference type="GO" id="GO:0001570">
    <property type="term" value="P:vasculogenesis"/>
    <property type="evidence" value="ECO:0007669"/>
    <property type="project" value="Ensembl"/>
</dbReference>
<dbReference type="GO" id="GO:0005737">
    <property type="term" value="C:cytoplasm"/>
    <property type="evidence" value="ECO:0007669"/>
    <property type="project" value="Ensembl"/>
</dbReference>
<dbReference type="GO" id="GO:0001605">
    <property type="term" value="F:adrenomedullin receptor activity"/>
    <property type="evidence" value="ECO:0007669"/>
    <property type="project" value="Ensembl"/>
</dbReference>
<dbReference type="Ensembl" id="ENSMLET00000050786.1">
    <property type="protein sequence ID" value="ENSMLEP00000027240.1"/>
    <property type="gene ID" value="ENSMLEG00000037831.1"/>
</dbReference>
<comment type="subunit">
    <text evidence="13">Heterodimer of CALCRL and RAMP2; the interaction forms the receptor complex for adrenomedullin/ADM. Heterodimer of CALCR and RAMP2; interaction forms the AMYR2 receptor complex for calcitonin/CALC and amylin/IAPP.</text>
</comment>
<evidence type="ECO:0000313" key="18">
    <source>
        <dbReference type="Proteomes" id="UP000233140"/>
    </source>
</evidence>
<dbReference type="GO" id="GO:0034333">
    <property type="term" value="P:adherens junction assembly"/>
    <property type="evidence" value="ECO:0007669"/>
    <property type="project" value="Ensembl"/>
</dbReference>
<keyword evidence="4" id="KW-1003">Cell membrane</keyword>
<feature type="region of interest" description="Disordered" evidence="15">
    <location>
        <begin position="18"/>
        <end position="71"/>
    </location>
</feature>
<keyword evidence="10" id="KW-0675">Receptor</keyword>
<dbReference type="GO" id="GO:1990409">
    <property type="term" value="F:adrenomedullin binding"/>
    <property type="evidence" value="ECO:0007669"/>
    <property type="project" value="Ensembl"/>
</dbReference>
<sequence>MQRRREAAGAASLLPVLQVWESSLPTPTDPKERERDSNPGSDPGRPWRVLGATQPSPRNRSRFRGSGSCPASRAVLNPHEALAQPLPTTGTTGSEGVTVKNYETAVQCCWNHYKDQMDSIEKDWCDWAMISRPYSTLRECLEHFAELFDLGFPNPLAERIIFETHQIHFANCSLVQPTFSDPPEDVLLAMIIAPICLIPFLITLVVWRSKDSEAQA</sequence>
<evidence type="ECO:0000256" key="2">
    <source>
        <dbReference type="ARBA" id="ARBA00007087"/>
    </source>
</evidence>
<dbReference type="OrthoDB" id="9416539at2759"/>
<dbReference type="Gene3D" id="1.10.150.510">
    <property type="entry name" value="Receptor activity modifying family"/>
    <property type="match status" value="1"/>
</dbReference>
<dbReference type="GO" id="GO:0006886">
    <property type="term" value="P:intracellular protein transport"/>
    <property type="evidence" value="ECO:0007669"/>
    <property type="project" value="InterPro"/>
</dbReference>
<dbReference type="GO" id="GO:0010628">
    <property type="term" value="P:positive regulation of gene expression"/>
    <property type="evidence" value="ECO:0007669"/>
    <property type="project" value="Ensembl"/>
</dbReference>
<evidence type="ECO:0000256" key="9">
    <source>
        <dbReference type="ARBA" id="ARBA00023157"/>
    </source>
</evidence>
<keyword evidence="6" id="KW-0732">Signal</keyword>
<keyword evidence="9" id="KW-1015">Disulfide bond</keyword>
<keyword evidence="5 16" id="KW-0812">Transmembrane</keyword>
<dbReference type="PANTHER" id="PTHR14076">
    <property type="entry name" value="RECEPTOR ACTIVITY MODIFYING PROTEIN RAMP"/>
    <property type="match status" value="1"/>
</dbReference>
<evidence type="ECO:0000256" key="10">
    <source>
        <dbReference type="ARBA" id="ARBA00023170"/>
    </source>
</evidence>
<dbReference type="PANTHER" id="PTHR14076:SF9">
    <property type="entry name" value="RECEPTOR ACTIVITY-MODIFYING PROTEIN 2"/>
    <property type="match status" value="1"/>
</dbReference>
<dbReference type="OMA" id="WCDWAVI"/>
<keyword evidence="7 16" id="KW-1133">Transmembrane helix</keyword>